<dbReference type="Gene3D" id="2.50.20.10">
    <property type="entry name" value="Lipoprotein localisation LolA/LolB/LppX"/>
    <property type="match status" value="1"/>
</dbReference>
<organism evidence="3 4">
    <name type="scientific">Sinimarinibacterium thermocellulolyticum</name>
    <dbReference type="NCBI Taxonomy" id="3170016"/>
    <lineage>
        <taxon>Bacteria</taxon>
        <taxon>Pseudomonadati</taxon>
        <taxon>Pseudomonadota</taxon>
        <taxon>Gammaproteobacteria</taxon>
        <taxon>Nevskiales</taxon>
        <taxon>Nevskiaceae</taxon>
        <taxon>Sinimarinibacterium</taxon>
    </lineage>
</organism>
<sequence>MKSLPRLDRILAAALISTLLAGPAAAETPEEKGLAIAREADRRDEGYGDSAVQMQMILRNRQGEEATREIRARSLEVADDGDKSLIIFDQPKDVEGTALLTWSHKVEDDDRWLYLPALKRVKRIAGNNKSGPFMGSEFAFEDLGSQEVEKYTYKYLRDEACGELTCFVVERYPVDKNSGYTRQVMWIDQTEYRPQKIEFYDRKQSLLKTLEFKDYAQYLDKHWRAARMDMVNHQTGKSTTLLFREYRFRNGYSDRDFDQASLKNAK</sequence>
<evidence type="ECO:0000313" key="4">
    <source>
        <dbReference type="Proteomes" id="UP001465331"/>
    </source>
</evidence>
<name>A0ABV2AD99_9GAMM</name>
<dbReference type="EMBL" id="JBEPIJ010000015">
    <property type="protein sequence ID" value="MES0874811.1"/>
    <property type="molecule type" value="Genomic_DNA"/>
</dbReference>
<dbReference type="Pfam" id="PF17131">
    <property type="entry name" value="LolA_like"/>
    <property type="match status" value="1"/>
</dbReference>
<keyword evidence="3" id="KW-0449">Lipoprotein</keyword>
<evidence type="ECO:0000256" key="1">
    <source>
        <dbReference type="SAM" id="SignalP"/>
    </source>
</evidence>
<protein>
    <submittedName>
        <fullName evidence="3">Outer membrane lipoprotein-sorting protein</fullName>
    </submittedName>
</protein>
<comment type="caution">
    <text evidence="3">The sequence shown here is derived from an EMBL/GenBank/DDBJ whole genome shotgun (WGS) entry which is preliminary data.</text>
</comment>
<dbReference type="Proteomes" id="UP001465331">
    <property type="component" value="Unassembled WGS sequence"/>
</dbReference>
<keyword evidence="4" id="KW-1185">Reference proteome</keyword>
<proteinExistence type="predicted"/>
<gene>
    <name evidence="3" type="ORF">ABSH63_12475</name>
</gene>
<accession>A0ABV2AD99</accession>
<reference evidence="3 4" key="1">
    <citation type="submission" date="2024-06" db="EMBL/GenBank/DDBJ databases">
        <authorList>
            <person name="Li Z."/>
            <person name="Jiang Y."/>
        </authorList>
    </citation>
    <scope>NUCLEOTIDE SEQUENCE [LARGE SCALE GENOMIC DNA]</scope>
    <source>
        <strain evidence="3 4">HSW-8</strain>
    </source>
</reference>
<evidence type="ECO:0000313" key="3">
    <source>
        <dbReference type="EMBL" id="MES0874811.1"/>
    </source>
</evidence>
<feature type="domain" description="Uncharacterized protein TP-0789" evidence="2">
    <location>
        <begin position="81"/>
        <end position="264"/>
    </location>
</feature>
<feature type="signal peptide" evidence="1">
    <location>
        <begin position="1"/>
        <end position="26"/>
    </location>
</feature>
<feature type="chain" id="PRO_5045414351" evidence="1">
    <location>
        <begin position="27"/>
        <end position="266"/>
    </location>
</feature>
<dbReference type="InterPro" id="IPR033399">
    <property type="entry name" value="TP_0789-like"/>
</dbReference>
<dbReference type="CDD" id="cd16329">
    <property type="entry name" value="LolA_like"/>
    <property type="match status" value="1"/>
</dbReference>
<keyword evidence="1" id="KW-0732">Signal</keyword>
<dbReference type="RefSeq" id="WP_352890194.1">
    <property type="nucleotide sequence ID" value="NZ_JBEPIJ010000015.1"/>
</dbReference>
<evidence type="ECO:0000259" key="2">
    <source>
        <dbReference type="Pfam" id="PF17131"/>
    </source>
</evidence>